<reference evidence="8 9" key="1">
    <citation type="submission" date="2016-02" db="EMBL/GenBank/DDBJ databases">
        <title>Genome analysis of coral dinoflagellate symbionts highlights evolutionary adaptations to a symbiotic lifestyle.</title>
        <authorList>
            <person name="Aranda M."/>
            <person name="Li Y."/>
            <person name="Liew Y.J."/>
            <person name="Baumgarten S."/>
            <person name="Simakov O."/>
            <person name="Wilson M."/>
            <person name="Piel J."/>
            <person name="Ashoor H."/>
            <person name="Bougouffa S."/>
            <person name="Bajic V.B."/>
            <person name="Ryu T."/>
            <person name="Ravasi T."/>
            <person name="Bayer T."/>
            <person name="Micklem G."/>
            <person name="Kim H."/>
            <person name="Bhak J."/>
            <person name="Lajeunesse T.C."/>
            <person name="Voolstra C.R."/>
        </authorList>
    </citation>
    <scope>NUCLEOTIDE SEQUENCE [LARGE SCALE GENOMIC DNA]</scope>
    <source>
        <strain evidence="8 9">CCMP2467</strain>
    </source>
</reference>
<dbReference type="Pfam" id="PF17958">
    <property type="entry name" value="EF-hand_13"/>
    <property type="match status" value="1"/>
</dbReference>
<dbReference type="GO" id="GO:0030286">
    <property type="term" value="C:dynein complex"/>
    <property type="evidence" value="ECO:0007669"/>
    <property type="project" value="InterPro"/>
</dbReference>
<feature type="repeat" description="ANK" evidence="4">
    <location>
        <begin position="392"/>
        <end position="424"/>
    </location>
</feature>
<protein>
    <submittedName>
        <fullName evidence="8">Serine/threonine protein phosphatase 2A regulatory subunit B''beta</fullName>
    </submittedName>
</protein>
<dbReference type="PROSITE" id="PS50297">
    <property type="entry name" value="ANK_REP_REGION"/>
    <property type="match status" value="7"/>
</dbReference>
<keyword evidence="3" id="KW-0067">ATP-binding</keyword>
<dbReference type="Pfam" id="PF12796">
    <property type="entry name" value="Ank_2"/>
    <property type="match status" value="3"/>
</dbReference>
<evidence type="ECO:0000259" key="7">
    <source>
        <dbReference type="Pfam" id="PF17958"/>
    </source>
</evidence>
<dbReference type="CDD" id="cd21452">
    <property type="entry name" value="DLC-like_DYNLL1_DYNLL2"/>
    <property type="match status" value="1"/>
</dbReference>
<dbReference type="InterPro" id="IPR011992">
    <property type="entry name" value="EF-hand-dom_pair"/>
</dbReference>
<keyword evidence="6" id="KW-0732">Signal</keyword>
<evidence type="ECO:0000313" key="9">
    <source>
        <dbReference type="Proteomes" id="UP000186817"/>
    </source>
</evidence>
<dbReference type="InterPro" id="IPR037177">
    <property type="entry name" value="DLC_sf"/>
</dbReference>
<dbReference type="SUPFAM" id="SSF54585">
    <property type="entry name" value="Cdc48 domain 2-like"/>
    <property type="match status" value="2"/>
</dbReference>
<dbReference type="SUPFAM" id="SSF47473">
    <property type="entry name" value="EF-hand"/>
    <property type="match status" value="2"/>
</dbReference>
<dbReference type="SUPFAM" id="SSF54648">
    <property type="entry name" value="DLC"/>
    <property type="match status" value="1"/>
</dbReference>
<dbReference type="PROSITE" id="PS50088">
    <property type="entry name" value="ANK_REPEAT"/>
    <property type="match status" value="7"/>
</dbReference>
<feature type="compositionally biased region" description="Low complexity" evidence="5">
    <location>
        <begin position="45"/>
        <end position="59"/>
    </location>
</feature>
<accession>A0A1Q9F600</accession>
<name>A0A1Q9F600_SYMMI</name>
<feature type="repeat" description="ANK" evidence="4">
    <location>
        <begin position="457"/>
        <end position="489"/>
    </location>
</feature>
<dbReference type="EMBL" id="LSRX01000007">
    <property type="protein sequence ID" value="OLQ15100.1"/>
    <property type="molecule type" value="Genomic_DNA"/>
</dbReference>
<dbReference type="InterPro" id="IPR001372">
    <property type="entry name" value="Dynein_light_chain_typ-1/2"/>
</dbReference>
<feature type="chain" id="PRO_5012141475" evidence="6">
    <location>
        <begin position="17"/>
        <end position="1572"/>
    </location>
</feature>
<keyword evidence="1" id="KW-0479">Metal-binding</keyword>
<dbReference type="GO" id="GO:0000159">
    <property type="term" value="C:protein phosphatase type 2A complex"/>
    <property type="evidence" value="ECO:0007669"/>
    <property type="project" value="TreeGrafter"/>
</dbReference>
<dbReference type="GO" id="GO:0007017">
    <property type="term" value="P:microtubule-based process"/>
    <property type="evidence" value="ECO:0007669"/>
    <property type="project" value="InterPro"/>
</dbReference>
<dbReference type="Gene3D" id="1.25.40.20">
    <property type="entry name" value="Ankyrin repeat-containing domain"/>
    <property type="match status" value="3"/>
</dbReference>
<evidence type="ECO:0000256" key="2">
    <source>
        <dbReference type="ARBA" id="ARBA00022741"/>
    </source>
</evidence>
<dbReference type="SUPFAM" id="SSF48403">
    <property type="entry name" value="Ankyrin repeat"/>
    <property type="match status" value="1"/>
</dbReference>
<feature type="repeat" description="ANK" evidence="4">
    <location>
        <begin position="424"/>
        <end position="456"/>
    </location>
</feature>
<dbReference type="Proteomes" id="UP000186817">
    <property type="component" value="Unassembled WGS sequence"/>
</dbReference>
<evidence type="ECO:0000256" key="3">
    <source>
        <dbReference type="ARBA" id="ARBA00022840"/>
    </source>
</evidence>
<dbReference type="InterPro" id="IPR029067">
    <property type="entry name" value="CDC48_domain_2-like_sf"/>
</dbReference>
<dbReference type="Gene3D" id="1.10.238.220">
    <property type="match status" value="1"/>
</dbReference>
<dbReference type="PANTHER" id="PTHR14095">
    <property type="entry name" value="PHOSPHATASE 2A REGULATORY SUBUNIT-RELATED"/>
    <property type="match status" value="1"/>
</dbReference>
<dbReference type="InterPro" id="IPR036770">
    <property type="entry name" value="Ankyrin_rpt-contain_sf"/>
</dbReference>
<proteinExistence type="predicted"/>
<dbReference type="InterPro" id="IPR041534">
    <property type="entry name" value="EF-hand_13"/>
</dbReference>
<keyword evidence="2" id="KW-0547">Nucleotide-binding</keyword>
<feature type="signal peptide" evidence="6">
    <location>
        <begin position="1"/>
        <end position="16"/>
    </location>
</feature>
<dbReference type="SMART" id="SM00248">
    <property type="entry name" value="ANK"/>
    <property type="match status" value="10"/>
</dbReference>
<evidence type="ECO:0000256" key="1">
    <source>
        <dbReference type="ARBA" id="ARBA00022723"/>
    </source>
</evidence>
<dbReference type="GO" id="GO:0046872">
    <property type="term" value="F:metal ion binding"/>
    <property type="evidence" value="ECO:0007669"/>
    <property type="project" value="UniProtKB-KW"/>
</dbReference>
<feature type="repeat" description="ANK" evidence="4">
    <location>
        <begin position="490"/>
        <end position="522"/>
    </location>
</feature>
<dbReference type="Gene3D" id="3.10.330.10">
    <property type="match status" value="2"/>
</dbReference>
<dbReference type="Pfam" id="PF01221">
    <property type="entry name" value="Dynein_light"/>
    <property type="match status" value="1"/>
</dbReference>
<dbReference type="GO" id="GO:0005524">
    <property type="term" value="F:ATP binding"/>
    <property type="evidence" value="ECO:0007669"/>
    <property type="project" value="UniProtKB-KW"/>
</dbReference>
<gene>
    <name evidence="8" type="primary">B''BETA</name>
    <name evidence="8" type="ORF">AK812_SmicGene716</name>
</gene>
<organism evidence="8 9">
    <name type="scientific">Symbiodinium microadriaticum</name>
    <name type="common">Dinoflagellate</name>
    <name type="synonym">Zooxanthella microadriatica</name>
    <dbReference type="NCBI Taxonomy" id="2951"/>
    <lineage>
        <taxon>Eukaryota</taxon>
        <taxon>Sar</taxon>
        <taxon>Alveolata</taxon>
        <taxon>Dinophyceae</taxon>
        <taxon>Suessiales</taxon>
        <taxon>Symbiodiniaceae</taxon>
        <taxon>Symbiodinium</taxon>
    </lineage>
</organism>
<evidence type="ECO:0000313" key="8">
    <source>
        <dbReference type="EMBL" id="OLQ15100.1"/>
    </source>
</evidence>
<dbReference type="Gene3D" id="1.10.238.10">
    <property type="entry name" value="EF-hand"/>
    <property type="match status" value="2"/>
</dbReference>
<dbReference type="GO" id="GO:0019888">
    <property type="term" value="F:protein phosphatase regulator activity"/>
    <property type="evidence" value="ECO:0007669"/>
    <property type="project" value="TreeGrafter"/>
</dbReference>
<keyword evidence="9" id="KW-1185">Reference proteome</keyword>
<evidence type="ECO:0000256" key="5">
    <source>
        <dbReference type="SAM" id="MobiDB-lite"/>
    </source>
</evidence>
<feature type="repeat" description="ANK" evidence="4">
    <location>
        <begin position="590"/>
        <end position="622"/>
    </location>
</feature>
<evidence type="ECO:0000256" key="6">
    <source>
        <dbReference type="SAM" id="SignalP"/>
    </source>
</evidence>
<comment type="caution">
    <text evidence="8">The sequence shown here is derived from an EMBL/GenBank/DDBJ whole genome shotgun (WGS) entry which is preliminary data.</text>
</comment>
<evidence type="ECO:0000256" key="4">
    <source>
        <dbReference type="PROSITE-ProRule" id="PRU00023"/>
    </source>
</evidence>
<feature type="domain" description="PP2A regulatory subunit B'' EF-hand" evidence="7">
    <location>
        <begin position="853"/>
        <end position="939"/>
    </location>
</feature>
<dbReference type="SMART" id="SM01375">
    <property type="entry name" value="Dynein_light"/>
    <property type="match status" value="1"/>
</dbReference>
<dbReference type="Pfam" id="PF00023">
    <property type="entry name" value="Ank"/>
    <property type="match status" value="1"/>
</dbReference>
<dbReference type="PANTHER" id="PTHR14095:SF0">
    <property type="entry name" value="MIP22305P"/>
    <property type="match status" value="1"/>
</dbReference>
<feature type="region of interest" description="Disordered" evidence="5">
    <location>
        <begin position="39"/>
        <end position="59"/>
    </location>
</feature>
<sequence>MLCVVWAAACLRTAAAEADIGCVEEEAALSLRQLRVKGQSRDGGQDSVDSQSSELGLGLDSSTVDSAVDVVDLSSDADSSEQAGMPMIPYPKEYCRHCGEMAFCHRASNPGCGGYATSGVASFNNRIRAQGCSIGPVLTVPRSYVRDISVLAKTPGGFATLVQMLQSGFQLYEGKGVQSRIETSHSGRQAAGLRRLDLLIGQMSALAEKATRSLPATSNRPPQGTVLLSVLCQDLHRPRWSRAAFYMHIGFASGKCAVDLSITEFEQLHADGGTVQTLKKYLHGVTGHRRFVQKLLCGNCLLSNESALQWGDCLQLVILSFRPPTDEELEELATAVECDDVEAVDAFLHCPLDPDLPLRSSSSLSLACGCGSLKVAQLLLEAGADKDRLCANALAPLHVAAAGGQIEAVRLLVSSGANVNLASGEGTALLLACTFGHVEVVEILLAAGASTDQTSKQRRSPLHMASFAGHADIVASLIDAGDCSNKIDQQGNTPLHLACLGGRLEVVRLLAAKTSDINRAANDGETPLSLACVQDHASIVSCLVKAGASTNNTGHLNGLLPLHFSCLTGRTDVVINLVEAGDGINKVDNMGRTPLHLACIGCHLDVVRWLLRNRADQHTLDALGCTALERAIERSHHEVVRCLTHEGSSFPPMAVLLVRRLVQMLHAFWRIMSACLRGGICFVIYFAMLVRKKLPEVVFAFAWAIHGICETDVLSPPPEPPISPGSGPTGVKNSMIATNAKTIPRFWWPKRDQISELGQEYKDQIHDIFVKQGITDGLKNWEQCEQIVTDVFKLSKYFAAPIFHKMKAFYDIVDRSAISKRDAMMVPTPVPITEMMVVGWANRKIQPDDPTLSFFSVVKKDHNDWIEKEDFDVFLHAILMTHPGLDFLLDTQEFQDRYADTVTSRIFYIYDRKGTGRIYLQNLRRYQPSIVETWKQLEDYDDMKMIRDYFSYEHFYVIYCTFWELDSDHDFLLDKDDLLKYDGHALSRRTVDRIFSEVTCRFTSAVPGKMGYEDFIHFLLNDQDQITDRSIEFWFNIFDLDADGVVRDYELTVYSLCLQAVIKNADMAEDMQQDAIDCALEKYNIEKDIAAFIKKEFDKKYNPTWHAVVGRNFGSYVPHPQPEKVTHETKHFIYFYLGLGLNFDAQPTESFPKYLGDFYPAQVEYSETALSDQVVARWVNDCCLLVLRLVKFFYEEQVQRMECLNYETIAFCDVLCQLHDMICPRVAGEFRLADFKRKRKFAGSFFSIFTNTAEAVRSALRDFEDDLHTGLRLESPGAELVVGACEPPAGGRFGAKTEIILADQVLGVFQKIHVLPYKDTFKYNFDHMYHNHLVPYFQTQQVGEFTKGFEFSYDSVRFQVVGVQPEDSYGVVGHNTEIFYEGPEIERKVLERLQLIPFEEGLPDKYRPNKLSLDEAGLLRDYVRPYFAQRSAAVRTGETLQIRDLRFKIIATRPSEGGGVGKETELACQGVALKEHFKPPPRAQPKGKAAAKAAAALMWRVLGSWTRAAGQFEKSEVSLNKFMAFENRDPFQAKQEQMENPNSTSWHRWCADQYLRLAMEEGEDMDEGQADG</sequence>
<dbReference type="InterPro" id="IPR002110">
    <property type="entry name" value="Ankyrin_rpt"/>
</dbReference>
<dbReference type="OrthoDB" id="5586at2759"/>
<feature type="repeat" description="ANK" evidence="4">
    <location>
        <begin position="523"/>
        <end position="555"/>
    </location>
</feature>
<feature type="repeat" description="ANK" evidence="4">
    <location>
        <begin position="557"/>
        <end position="589"/>
    </location>
</feature>
<keyword evidence="4" id="KW-0040">ANK repeat</keyword>